<feature type="compositionally biased region" description="Basic and acidic residues" evidence="2">
    <location>
        <begin position="251"/>
        <end position="286"/>
    </location>
</feature>
<keyword evidence="3" id="KW-1133">Transmembrane helix</keyword>
<proteinExistence type="evidence at transcript level"/>
<keyword evidence="1" id="KW-1015">Disulfide bond</keyword>
<feature type="compositionally biased region" description="Low complexity" evidence="2">
    <location>
        <begin position="293"/>
        <end position="306"/>
    </location>
</feature>
<dbReference type="InterPro" id="IPR003057">
    <property type="entry name" value="Invtbrt_color"/>
</dbReference>
<protein>
    <submittedName>
        <fullName evidence="6">Crustacyanin 1</fullName>
    </submittedName>
</protein>
<name>A0A482G3T9_ERISI</name>
<dbReference type="PANTHER" id="PTHR10612">
    <property type="entry name" value="APOLIPOPROTEIN D"/>
    <property type="match status" value="1"/>
</dbReference>
<feature type="region of interest" description="Disordered" evidence="2">
    <location>
        <begin position="216"/>
        <end position="313"/>
    </location>
</feature>
<feature type="transmembrane region" description="Helical" evidence="3">
    <location>
        <begin position="311"/>
        <end position="332"/>
    </location>
</feature>
<dbReference type="AlphaFoldDB" id="A0A482G3T9"/>
<evidence type="ECO:0000256" key="4">
    <source>
        <dbReference type="SAM" id="SignalP"/>
    </source>
</evidence>
<dbReference type="Gene3D" id="2.40.128.20">
    <property type="match status" value="1"/>
</dbReference>
<evidence type="ECO:0000256" key="1">
    <source>
        <dbReference type="ARBA" id="ARBA00023157"/>
    </source>
</evidence>
<keyword evidence="3" id="KW-0812">Transmembrane</keyword>
<dbReference type="SUPFAM" id="SSF50814">
    <property type="entry name" value="Lipocalins"/>
    <property type="match status" value="1"/>
</dbReference>
<dbReference type="Pfam" id="PF00061">
    <property type="entry name" value="Lipocalin"/>
    <property type="match status" value="1"/>
</dbReference>
<dbReference type="GO" id="GO:0006629">
    <property type="term" value="P:lipid metabolic process"/>
    <property type="evidence" value="ECO:0007669"/>
    <property type="project" value="TreeGrafter"/>
</dbReference>
<keyword evidence="4" id="KW-0732">Signal</keyword>
<feature type="chain" id="PRO_5019853422" evidence="4">
    <location>
        <begin position="24"/>
        <end position="340"/>
    </location>
</feature>
<reference evidence="6" key="1">
    <citation type="submission" date="2018-07" db="EMBL/GenBank/DDBJ databases">
        <title>Molecular cloning and expression analysis of EsCrust1 gene in Eriocheir sinensis.</title>
        <authorList>
            <person name="Li X."/>
        </authorList>
    </citation>
    <scope>NUCLEOTIDE SEQUENCE</scope>
</reference>
<evidence type="ECO:0000259" key="5">
    <source>
        <dbReference type="Pfam" id="PF00061"/>
    </source>
</evidence>
<dbReference type="GO" id="GO:0031409">
    <property type="term" value="F:pigment binding"/>
    <property type="evidence" value="ECO:0007669"/>
    <property type="project" value="InterPro"/>
</dbReference>
<organism evidence="6">
    <name type="scientific">Eriocheir sinensis</name>
    <name type="common">Chinese mitten crab</name>
    <dbReference type="NCBI Taxonomy" id="95602"/>
    <lineage>
        <taxon>Eukaryota</taxon>
        <taxon>Metazoa</taxon>
        <taxon>Ecdysozoa</taxon>
        <taxon>Arthropoda</taxon>
        <taxon>Crustacea</taxon>
        <taxon>Multicrustacea</taxon>
        <taxon>Malacostraca</taxon>
        <taxon>Eumalacostraca</taxon>
        <taxon>Eucarida</taxon>
        <taxon>Decapoda</taxon>
        <taxon>Pleocyemata</taxon>
        <taxon>Brachyura</taxon>
        <taxon>Eubrachyura</taxon>
        <taxon>Grapsoidea</taxon>
        <taxon>Varunidae</taxon>
        <taxon>Eriocheir</taxon>
    </lineage>
</organism>
<keyword evidence="3" id="KW-0472">Membrane</keyword>
<dbReference type="EMBL" id="MH673687">
    <property type="protein sequence ID" value="QBO59873.1"/>
    <property type="molecule type" value="mRNA"/>
</dbReference>
<dbReference type="InterPro" id="IPR012674">
    <property type="entry name" value="Calycin"/>
</dbReference>
<evidence type="ECO:0000313" key="6">
    <source>
        <dbReference type="EMBL" id="QBO59873.1"/>
    </source>
</evidence>
<feature type="signal peptide" evidence="4">
    <location>
        <begin position="1"/>
        <end position="23"/>
    </location>
</feature>
<dbReference type="PANTHER" id="PTHR10612:SF34">
    <property type="entry name" value="APOLIPOPROTEIN D"/>
    <property type="match status" value="1"/>
</dbReference>
<feature type="compositionally biased region" description="Pro residues" evidence="2">
    <location>
        <begin position="221"/>
        <end position="250"/>
    </location>
</feature>
<evidence type="ECO:0000256" key="3">
    <source>
        <dbReference type="SAM" id="Phobius"/>
    </source>
</evidence>
<dbReference type="InterPro" id="IPR000566">
    <property type="entry name" value="Lipocln_cytosolic_FA-bd_dom"/>
</dbReference>
<accession>A0A482G3T9</accession>
<dbReference type="OrthoDB" id="565904at2759"/>
<dbReference type="GO" id="GO:0005737">
    <property type="term" value="C:cytoplasm"/>
    <property type="evidence" value="ECO:0007669"/>
    <property type="project" value="TreeGrafter"/>
</dbReference>
<feature type="domain" description="Lipocalin/cytosolic fatty-acid binding" evidence="5">
    <location>
        <begin position="52"/>
        <end position="190"/>
    </location>
</feature>
<evidence type="ECO:0000256" key="2">
    <source>
        <dbReference type="SAM" id="MobiDB-lite"/>
    </source>
</evidence>
<sequence length="340" mass="37691">MTLWPVAVVGVAVVASCAHLTHAFLGIPSFLEFGNCAKVDLKENFDPVKYTGLWFDIETVPNEYQHTKKCVTQNYTWTGERMDVATRGLSVEDKKVRQTAFMLRDKNIPNPASMLVNAEGVPEAPYQVVATDYRTFSCVYSCLDGYAGFMAEFMWVFSRTPTLPAEKVKYCYDIFDTMGVDPEKMMPVVQGQPCPYFEKLDQMLAESEQHMLKVGSAEPSVPKPVPAPTQPPTAPPTQPPTTAPTTPPLPRTRENDVQDPRNVVKKDKELLKSPRHEVKESEKRIDPPPASKTVVVPSRGSSVRRAGAGGVGSSATTVLTTPLLLFTLLLWLGQNQKRNF</sequence>
<dbReference type="PRINTS" id="PR01273">
    <property type="entry name" value="INVTBRTCOLOR"/>
</dbReference>
<dbReference type="GO" id="GO:0000302">
    <property type="term" value="P:response to reactive oxygen species"/>
    <property type="evidence" value="ECO:0007669"/>
    <property type="project" value="TreeGrafter"/>
</dbReference>